<dbReference type="InterPro" id="IPR000780">
    <property type="entry name" value="CheR_MeTrfase"/>
</dbReference>
<accession>A0A378I427</accession>
<feature type="domain" description="CheR-type methyltransferase" evidence="4">
    <location>
        <begin position="1"/>
        <end position="245"/>
    </location>
</feature>
<dbReference type="PRINTS" id="PR00996">
    <property type="entry name" value="CHERMTFRASE"/>
</dbReference>
<keyword evidence="2 5" id="KW-0808">Transferase</keyword>
<dbReference type="RefSeq" id="WP_115303651.1">
    <property type="nucleotide sequence ID" value="NZ_CAAAHO010000005.1"/>
</dbReference>
<dbReference type="Gene3D" id="3.40.50.150">
    <property type="entry name" value="Vaccinia Virus protein VP39"/>
    <property type="match status" value="1"/>
</dbReference>
<dbReference type="GO" id="GO:0032259">
    <property type="term" value="P:methylation"/>
    <property type="evidence" value="ECO:0007669"/>
    <property type="project" value="UniProtKB-KW"/>
</dbReference>
<dbReference type="InterPro" id="IPR022642">
    <property type="entry name" value="CheR_C"/>
</dbReference>
<evidence type="ECO:0000256" key="1">
    <source>
        <dbReference type="ARBA" id="ARBA00022603"/>
    </source>
</evidence>
<dbReference type="EMBL" id="UGNV01000001">
    <property type="protein sequence ID" value="STX29957.1"/>
    <property type="molecule type" value="Genomic_DNA"/>
</dbReference>
<proteinExistence type="predicted"/>
<dbReference type="Pfam" id="PF01739">
    <property type="entry name" value="CheR"/>
    <property type="match status" value="1"/>
</dbReference>
<dbReference type="AlphaFoldDB" id="A0A378I427"/>
<evidence type="ECO:0000259" key="4">
    <source>
        <dbReference type="PROSITE" id="PS50123"/>
    </source>
</evidence>
<keyword evidence="3" id="KW-0949">S-adenosyl-L-methionine</keyword>
<keyword evidence="1 5" id="KW-0489">Methyltransferase</keyword>
<dbReference type="Proteomes" id="UP000254968">
    <property type="component" value="Unassembled WGS sequence"/>
</dbReference>
<reference evidence="5 6" key="1">
    <citation type="submission" date="2018-06" db="EMBL/GenBank/DDBJ databases">
        <authorList>
            <consortium name="Pathogen Informatics"/>
            <person name="Doyle S."/>
        </authorList>
    </citation>
    <scope>NUCLEOTIDE SEQUENCE [LARGE SCALE GENOMIC DNA]</scope>
    <source>
        <strain evidence="5 6">NCTC13315</strain>
    </source>
</reference>
<dbReference type="SMART" id="SM00138">
    <property type="entry name" value="MeTrc"/>
    <property type="match status" value="1"/>
</dbReference>
<evidence type="ECO:0000256" key="3">
    <source>
        <dbReference type="ARBA" id="ARBA00022691"/>
    </source>
</evidence>
<evidence type="ECO:0000313" key="6">
    <source>
        <dbReference type="Proteomes" id="UP000254968"/>
    </source>
</evidence>
<gene>
    <name evidence="5" type="primary">cheR</name>
    <name evidence="5" type="ORF">NCTC13315_02517</name>
</gene>
<dbReference type="SUPFAM" id="SSF48452">
    <property type="entry name" value="TPR-like"/>
    <property type="match status" value="1"/>
</dbReference>
<dbReference type="EC" id="2.1.1.80" evidence="5"/>
<dbReference type="InterPro" id="IPR029063">
    <property type="entry name" value="SAM-dependent_MTases_sf"/>
</dbReference>
<evidence type="ECO:0000256" key="2">
    <source>
        <dbReference type="ARBA" id="ARBA00022679"/>
    </source>
</evidence>
<keyword evidence="6" id="KW-1185">Reference proteome</keyword>
<name>A0A378I427_9GAMM</name>
<dbReference type="PANTHER" id="PTHR24422">
    <property type="entry name" value="CHEMOTAXIS PROTEIN METHYLTRANSFERASE"/>
    <property type="match status" value="1"/>
</dbReference>
<dbReference type="SMART" id="SM00028">
    <property type="entry name" value="TPR"/>
    <property type="match status" value="3"/>
</dbReference>
<evidence type="ECO:0000313" key="5">
    <source>
        <dbReference type="EMBL" id="STX29957.1"/>
    </source>
</evidence>
<dbReference type="InterPro" id="IPR011990">
    <property type="entry name" value="TPR-like_helical_dom_sf"/>
</dbReference>
<dbReference type="GO" id="GO:0008983">
    <property type="term" value="F:protein-glutamate O-methyltransferase activity"/>
    <property type="evidence" value="ECO:0007669"/>
    <property type="project" value="UniProtKB-EC"/>
</dbReference>
<organism evidence="5 6">
    <name type="scientific">Legionella beliardensis</name>
    <dbReference type="NCBI Taxonomy" id="91822"/>
    <lineage>
        <taxon>Bacteria</taxon>
        <taxon>Pseudomonadati</taxon>
        <taxon>Pseudomonadota</taxon>
        <taxon>Gammaproteobacteria</taxon>
        <taxon>Legionellales</taxon>
        <taxon>Legionellaceae</taxon>
        <taxon>Legionella</taxon>
    </lineage>
</organism>
<dbReference type="InterPro" id="IPR019734">
    <property type="entry name" value="TPR_rpt"/>
</dbReference>
<dbReference type="PANTHER" id="PTHR24422:SF19">
    <property type="entry name" value="CHEMOTAXIS PROTEIN METHYLTRANSFERASE"/>
    <property type="match status" value="1"/>
</dbReference>
<dbReference type="SUPFAM" id="SSF53335">
    <property type="entry name" value="S-adenosyl-L-methionine-dependent methyltransferases"/>
    <property type="match status" value="1"/>
</dbReference>
<sequence length="454" mass="52938">MNPFLLKLEKWAKEHYGLCIHNHTLEPVQHKLKHLLTIRNLDEKTFFEQLSSGQSELTQIVIDILTVPESYFFRDSVLFAFLKNHYLPNLILKKRLNHHLNITIWSAGCARGEEIYSIAILLVELLPDLKHWTLNLLGTDINKNILNDATKATYTKTNLRATETKLKDTYFTTHHNMYSLIPTIRDLVQFKYHNLANPQKMTRQFDLIICRNVFIYLTPEVINSSLRYFYDSLMEDGILFLGHSEYPHQYSSKLAICLENDVCFLKKQGEIKNLSLPVIKQEEKKELELTSHSLLATIESHLQKRDYTQALEEINLYLINWPKTGLLLRYKGECLLQRNELSAAHLCLIESLKFDPLNPVSFFFKGLIELETKDARAAMISLKKALYIKNNFPEAAYYLGLIYLQEEDKGEGTKWLRKALQFAEKLNEGSILYTLDTRENFINAICSSISYYER</sequence>
<dbReference type="OrthoDB" id="9816309at2"/>
<protein>
    <submittedName>
        <fullName evidence="5">Methyltransferase involved in chemotaxis (CheR domain)</fullName>
        <ecNumber evidence="5">2.1.1.80</ecNumber>
    </submittedName>
</protein>
<dbReference type="Gene3D" id="1.25.40.10">
    <property type="entry name" value="Tetratricopeptide repeat domain"/>
    <property type="match status" value="1"/>
</dbReference>
<dbReference type="PROSITE" id="PS50123">
    <property type="entry name" value="CHER"/>
    <property type="match status" value="1"/>
</dbReference>
<dbReference type="InterPro" id="IPR050903">
    <property type="entry name" value="Bact_Chemotaxis_MeTrfase"/>
</dbReference>